<dbReference type="Proteomes" id="UP000619293">
    <property type="component" value="Unassembled WGS sequence"/>
</dbReference>
<feature type="transmembrane region" description="Helical" evidence="1">
    <location>
        <begin position="21"/>
        <end position="40"/>
    </location>
</feature>
<name>A0A8J3K5J8_9ACTN</name>
<proteinExistence type="predicted"/>
<feature type="transmembrane region" description="Helical" evidence="1">
    <location>
        <begin position="78"/>
        <end position="99"/>
    </location>
</feature>
<gene>
    <name evidence="2" type="ORF">Cch02nite_23430</name>
</gene>
<keyword evidence="1" id="KW-1133">Transmembrane helix</keyword>
<dbReference type="EMBL" id="BONG01000011">
    <property type="protein sequence ID" value="GIF88899.1"/>
    <property type="molecule type" value="Genomic_DNA"/>
</dbReference>
<dbReference type="AlphaFoldDB" id="A0A8J3K5J8"/>
<keyword evidence="1" id="KW-0472">Membrane</keyword>
<evidence type="ECO:0000313" key="3">
    <source>
        <dbReference type="Proteomes" id="UP000619293"/>
    </source>
</evidence>
<dbReference type="RefSeq" id="WP_191838190.1">
    <property type="nucleotide sequence ID" value="NZ_BAAALB010000003.1"/>
</dbReference>
<accession>A0A8J3K5J8</accession>
<organism evidence="2 3">
    <name type="scientific">Catellatospora chokoriensis</name>
    <dbReference type="NCBI Taxonomy" id="310353"/>
    <lineage>
        <taxon>Bacteria</taxon>
        <taxon>Bacillati</taxon>
        <taxon>Actinomycetota</taxon>
        <taxon>Actinomycetes</taxon>
        <taxon>Micromonosporales</taxon>
        <taxon>Micromonosporaceae</taxon>
        <taxon>Catellatospora</taxon>
    </lineage>
</organism>
<evidence type="ECO:0000313" key="2">
    <source>
        <dbReference type="EMBL" id="GIF88899.1"/>
    </source>
</evidence>
<sequence>MSTADPTAVPKIAWSQRMAGILASSIALPLIFEILLALLGDEPFNFGRAGVTVVVVGIAAGGLYLFRPGWLNMQRARATFLVLAGLGTALHGFLVTAAFDLFENKDLVQDVVGMTTLLLGVTVFAIGCFYFRVEDVQEVIENPSTTRVPVEEIAVSPVTGVYQADSSDRALLEACRDALSVERLHYIALYEPPDTDPAAPAQRVFSVDTFEQARYRVRQLSAHQRREFYHAQGERVVELRHSLDPQLAHLHTGPLVRLVLDVEQGAIYYYEISRNPSRHLVAVTLDQDHVYTTDAELDMLKGKLRRELGLPRA</sequence>
<keyword evidence="1" id="KW-0812">Transmembrane</keyword>
<feature type="transmembrane region" description="Helical" evidence="1">
    <location>
        <begin position="111"/>
        <end position="131"/>
    </location>
</feature>
<reference evidence="2 3" key="1">
    <citation type="submission" date="2021-01" db="EMBL/GenBank/DDBJ databases">
        <title>Whole genome shotgun sequence of Catellatospora chokoriensis NBRC 107358.</title>
        <authorList>
            <person name="Komaki H."/>
            <person name="Tamura T."/>
        </authorList>
    </citation>
    <scope>NUCLEOTIDE SEQUENCE [LARGE SCALE GENOMIC DNA]</scope>
    <source>
        <strain evidence="2 3">NBRC 107358</strain>
    </source>
</reference>
<keyword evidence="3" id="KW-1185">Reference proteome</keyword>
<comment type="caution">
    <text evidence="2">The sequence shown here is derived from an EMBL/GenBank/DDBJ whole genome shotgun (WGS) entry which is preliminary data.</text>
</comment>
<feature type="transmembrane region" description="Helical" evidence="1">
    <location>
        <begin position="46"/>
        <end position="66"/>
    </location>
</feature>
<evidence type="ECO:0000256" key="1">
    <source>
        <dbReference type="SAM" id="Phobius"/>
    </source>
</evidence>
<protein>
    <submittedName>
        <fullName evidence="2">Uncharacterized protein</fullName>
    </submittedName>
</protein>